<keyword evidence="4 8" id="KW-0812">Transmembrane</keyword>
<evidence type="ECO:0000256" key="8">
    <source>
        <dbReference type="RuleBase" id="RU362056"/>
    </source>
</evidence>
<evidence type="ECO:0000313" key="13">
    <source>
        <dbReference type="RefSeq" id="XP_019637011.1"/>
    </source>
</evidence>
<evidence type="ECO:0000256" key="3">
    <source>
        <dbReference type="ARBA" id="ARBA00022475"/>
    </source>
</evidence>
<dbReference type="PANTHER" id="PTHR11388">
    <property type="entry name" value="ORGANIC ANION TRANSPORTER"/>
    <property type="match status" value="1"/>
</dbReference>
<protein>
    <recommendedName>
        <fullName evidence="8">Solute carrier organic anion transporter family member</fullName>
    </recommendedName>
</protein>
<evidence type="ECO:0000256" key="2">
    <source>
        <dbReference type="ARBA" id="ARBA00009657"/>
    </source>
</evidence>
<evidence type="ECO:0000256" key="7">
    <source>
        <dbReference type="ARBA" id="ARBA00023157"/>
    </source>
</evidence>
<evidence type="ECO:0000259" key="9">
    <source>
        <dbReference type="PROSITE" id="PS50850"/>
    </source>
</evidence>
<dbReference type="InterPro" id="IPR020846">
    <property type="entry name" value="MFS_dom"/>
</dbReference>
<feature type="transmembrane region" description="Helical" evidence="8">
    <location>
        <begin position="113"/>
        <end position="134"/>
    </location>
</feature>
<dbReference type="PROSITE" id="PS51465">
    <property type="entry name" value="KAZAL_2"/>
    <property type="match status" value="1"/>
</dbReference>
<feature type="transmembrane region" description="Helical" evidence="8">
    <location>
        <begin position="658"/>
        <end position="681"/>
    </location>
</feature>
<proteinExistence type="inferred from homology"/>
<name>A0A6P4Z6B6_BRABE</name>
<dbReference type="SUPFAM" id="SSF103473">
    <property type="entry name" value="MFS general substrate transporter"/>
    <property type="match status" value="1"/>
</dbReference>
<evidence type="ECO:0000256" key="6">
    <source>
        <dbReference type="ARBA" id="ARBA00023136"/>
    </source>
</evidence>
<feature type="transmembrane region" description="Helical" evidence="8">
    <location>
        <begin position="209"/>
        <end position="235"/>
    </location>
</feature>
<dbReference type="PANTHER" id="PTHR11388:SF142">
    <property type="entry name" value="SOLUTE CARRIER ORGANIC ANION TRANSPORTER FAMILY MEMBER 5A1"/>
    <property type="match status" value="1"/>
</dbReference>
<keyword evidence="7" id="KW-1015">Disulfide bond</keyword>
<evidence type="ECO:0000256" key="1">
    <source>
        <dbReference type="ARBA" id="ARBA00004651"/>
    </source>
</evidence>
<dbReference type="PROSITE" id="PS50850">
    <property type="entry name" value="MFS"/>
    <property type="match status" value="1"/>
</dbReference>
<comment type="subcellular location">
    <subcellularLocation>
        <location evidence="1 8">Cell membrane</location>
        <topology evidence="1 8">Multi-pass membrane protein</topology>
    </subcellularLocation>
</comment>
<dbReference type="RefSeq" id="XP_019637010.1">
    <property type="nucleotide sequence ID" value="XM_019781451.1"/>
</dbReference>
<feature type="transmembrane region" description="Helical" evidence="8">
    <location>
        <begin position="571"/>
        <end position="593"/>
    </location>
</feature>
<accession>A0A6P4Z6B6</accession>
<feature type="transmembrane region" description="Helical" evidence="8">
    <location>
        <begin position="141"/>
        <end position="162"/>
    </location>
</feature>
<organism evidence="11 12">
    <name type="scientific">Branchiostoma belcheri</name>
    <name type="common">Amphioxus</name>
    <dbReference type="NCBI Taxonomy" id="7741"/>
    <lineage>
        <taxon>Eukaryota</taxon>
        <taxon>Metazoa</taxon>
        <taxon>Chordata</taxon>
        <taxon>Cephalochordata</taxon>
        <taxon>Leptocardii</taxon>
        <taxon>Amphioxiformes</taxon>
        <taxon>Branchiostomatidae</taxon>
        <taxon>Branchiostoma</taxon>
    </lineage>
</organism>
<feature type="domain" description="Kazal-like" evidence="10">
    <location>
        <begin position="489"/>
        <end position="544"/>
    </location>
</feature>
<evidence type="ECO:0000313" key="11">
    <source>
        <dbReference type="Proteomes" id="UP000515135"/>
    </source>
</evidence>
<keyword evidence="5 8" id="KW-1133">Transmembrane helix</keyword>
<dbReference type="AlphaFoldDB" id="A0A6P4Z6B6"/>
<dbReference type="GeneID" id="109479486"/>
<dbReference type="Proteomes" id="UP000515135">
    <property type="component" value="Unplaced"/>
</dbReference>
<keyword evidence="3" id="KW-1003">Cell membrane</keyword>
<dbReference type="CDD" id="cd17404">
    <property type="entry name" value="MFS_SLCO5_OATP5"/>
    <property type="match status" value="1"/>
</dbReference>
<dbReference type="Gene3D" id="1.20.1250.20">
    <property type="entry name" value="MFS general substrate transporter like domains"/>
    <property type="match status" value="1"/>
</dbReference>
<dbReference type="GO" id="GO:0015347">
    <property type="term" value="F:sodium-independent organic anion transmembrane transporter activity"/>
    <property type="evidence" value="ECO:0007669"/>
    <property type="project" value="TreeGrafter"/>
</dbReference>
<evidence type="ECO:0000259" key="10">
    <source>
        <dbReference type="PROSITE" id="PS51465"/>
    </source>
</evidence>
<feature type="transmembrane region" description="Helical" evidence="8">
    <location>
        <begin position="414"/>
        <end position="434"/>
    </location>
</feature>
<reference evidence="12 13" key="1">
    <citation type="submission" date="2025-04" db="UniProtKB">
        <authorList>
            <consortium name="RefSeq"/>
        </authorList>
    </citation>
    <scope>IDENTIFICATION</scope>
    <source>
        <tissue evidence="12 13">Gonad</tissue>
    </source>
</reference>
<evidence type="ECO:0000256" key="5">
    <source>
        <dbReference type="ARBA" id="ARBA00022989"/>
    </source>
</evidence>
<evidence type="ECO:0000256" key="4">
    <source>
        <dbReference type="ARBA" id="ARBA00022692"/>
    </source>
</evidence>
<gene>
    <name evidence="12 13" type="primary">LOC109479486</name>
</gene>
<dbReference type="GO" id="GO:0043252">
    <property type="term" value="P:sodium-independent organic anion transport"/>
    <property type="evidence" value="ECO:0007669"/>
    <property type="project" value="TreeGrafter"/>
</dbReference>
<dbReference type="InterPro" id="IPR002350">
    <property type="entry name" value="Kazal_dom"/>
</dbReference>
<feature type="transmembrane region" description="Helical" evidence="8">
    <location>
        <begin position="74"/>
        <end position="93"/>
    </location>
</feature>
<keyword evidence="11" id="KW-1185">Reference proteome</keyword>
<sequence>MNRSNNLNAMSSPEKVDISLVSYDEQGLQLPAQGSLSNNTTFEEAASTLPLAPTSQKRSRWRLGLPHEPTIKSFILFLCLLILAQGILVSGYINSVVTTIEKRFELQSTSAGLIVSGYEIGSLIAVSFVSYFGGKSHRPKIIAWGSIVTAIGSFICALPHFMSTQYRVTLTHNYSDGNLCNNGKWADNHTSAEPAEDGEVCRDKMENSLYIILIFAEILIGMGATPVLTLGTSYIDDHVSRENSSLYIGMLYATGALAPALGFLLGSVFLNIYVDNTTVNMDLLQISPSDPRWVGCWWGGFLLCGSCILVLALPIFVFPRSLAKPETAEQGNEVLESTAISESGLELSKREKMEQLEEQLRSLPRAVWRLVTNVTFVTISVACAMEVSIVSGFLTFLSKFIELQYEKTASSANILTGVVAVPAAFIGIFGGGFLMKRFNIQPKAAAALTLLCNFISLLLILTLFPVGCGNPSIPGITVPFYSDSSLVDVNLTSSCNLNCGCTFEGFAPVCYQPDQLTYFSPCQAGCTQKSLIPGTKVNNYTECSCLSGSAGGPHGHITSGKCSSDCNMLPVFMLLLFIIVLISTTSQVPALMVTIRSVSEEDKPFALGLQIVFLRALGYLPAPIYYGRVIDSTCLLWQTECDSRGLCYVYDNIKYRHYYIGLCAGLKGIGFLFFLTAWVFFRPKQEDSDEIADHQIPDDNISTISGHVEHRNVAGLRSYMAGIVHSVESLDSDYMQHHGSRAGSRRNSWHHDNHYGNHDHYDITFGPRPRRLTSPLSMDSMLPSDQSMLSFVSFESNV</sequence>
<keyword evidence="8" id="KW-0406">Ion transport</keyword>
<dbReference type="GO" id="GO:0016323">
    <property type="term" value="C:basolateral plasma membrane"/>
    <property type="evidence" value="ECO:0007669"/>
    <property type="project" value="TreeGrafter"/>
</dbReference>
<dbReference type="KEGG" id="bbel:109479486"/>
<dbReference type="InterPro" id="IPR036259">
    <property type="entry name" value="MFS_trans_sf"/>
</dbReference>
<feature type="transmembrane region" description="Helical" evidence="8">
    <location>
        <begin position="370"/>
        <end position="394"/>
    </location>
</feature>
<feature type="transmembrane region" description="Helical" evidence="8">
    <location>
        <begin position="446"/>
        <end position="466"/>
    </location>
</feature>
<dbReference type="RefSeq" id="XP_019637011.1">
    <property type="nucleotide sequence ID" value="XM_019781452.1"/>
</dbReference>
<keyword evidence="8" id="KW-0813">Transport</keyword>
<dbReference type="FunFam" id="1.20.1250.20:FF:000486">
    <property type="entry name" value="Solute carrier organic anion transporter family member"/>
    <property type="match status" value="1"/>
</dbReference>
<dbReference type="OrthoDB" id="5062115at2759"/>
<evidence type="ECO:0000313" key="12">
    <source>
        <dbReference type="RefSeq" id="XP_019637010.1"/>
    </source>
</evidence>
<dbReference type="Pfam" id="PF03137">
    <property type="entry name" value="OATP"/>
    <property type="match status" value="1"/>
</dbReference>
<feature type="transmembrane region" description="Helical" evidence="8">
    <location>
        <begin position="605"/>
        <end position="626"/>
    </location>
</feature>
<feature type="transmembrane region" description="Helical" evidence="8">
    <location>
        <begin position="297"/>
        <end position="318"/>
    </location>
</feature>
<keyword evidence="6 8" id="KW-0472">Membrane</keyword>
<dbReference type="GO" id="GO:0006811">
    <property type="term" value="P:monoatomic ion transport"/>
    <property type="evidence" value="ECO:0007669"/>
    <property type="project" value="UniProtKB-KW"/>
</dbReference>
<comment type="similarity">
    <text evidence="2 8">Belongs to the organo anion transporter (TC 2.A.60) family.</text>
</comment>
<dbReference type="InterPro" id="IPR004156">
    <property type="entry name" value="OATP"/>
</dbReference>
<feature type="transmembrane region" description="Helical" evidence="8">
    <location>
        <begin position="247"/>
        <end position="274"/>
    </location>
</feature>
<feature type="domain" description="Major facilitator superfamily (MFS) profile" evidence="9">
    <location>
        <begin position="74"/>
        <end position="685"/>
    </location>
</feature>
<dbReference type="NCBIfam" id="TIGR00805">
    <property type="entry name" value="oat"/>
    <property type="match status" value="1"/>
</dbReference>